<dbReference type="OrthoDB" id="4342612at2759"/>
<proteinExistence type="predicted"/>
<dbReference type="InterPro" id="IPR046670">
    <property type="entry name" value="DUF6540"/>
</dbReference>
<accession>F2Q2L6</accession>
<dbReference type="Pfam" id="PF20174">
    <property type="entry name" value="DUF6540"/>
    <property type="match status" value="1"/>
</dbReference>
<evidence type="ECO:0000313" key="2">
    <source>
        <dbReference type="Proteomes" id="UP000009169"/>
    </source>
</evidence>
<name>F2Q2L6_TRIEC</name>
<evidence type="ECO:0000313" key="1">
    <source>
        <dbReference type="EMBL" id="EGE08384.1"/>
    </source>
</evidence>
<dbReference type="Proteomes" id="UP000009169">
    <property type="component" value="Unassembled WGS sequence"/>
</dbReference>
<dbReference type="AlphaFoldDB" id="F2Q2L6"/>
<dbReference type="eggNOG" id="ENOG502STI1">
    <property type="taxonomic scope" value="Eukaryota"/>
</dbReference>
<dbReference type="HOGENOM" id="CLU_102243_0_0_1"/>
<reference evidence="2" key="1">
    <citation type="journal article" date="2012" name="MBio">
        <title>Comparative genome analysis of Trichophyton rubrum and related dermatophytes reveals candidate genes involved in infection.</title>
        <authorList>
            <person name="Martinez D.A."/>
            <person name="Oliver B.G."/>
            <person name="Graeser Y."/>
            <person name="Goldberg J.M."/>
            <person name="Li W."/>
            <person name="Martinez-Rossi N.M."/>
            <person name="Monod M."/>
            <person name="Shelest E."/>
            <person name="Barton R.C."/>
            <person name="Birch E."/>
            <person name="Brakhage A.A."/>
            <person name="Chen Z."/>
            <person name="Gurr S.J."/>
            <person name="Heiman D."/>
            <person name="Heitman J."/>
            <person name="Kosti I."/>
            <person name="Rossi A."/>
            <person name="Saif S."/>
            <person name="Samalova M."/>
            <person name="Saunders C.W."/>
            <person name="Shea T."/>
            <person name="Summerbell R.C."/>
            <person name="Xu J."/>
            <person name="Young S."/>
            <person name="Zeng Q."/>
            <person name="Birren B.W."/>
            <person name="Cuomo C.A."/>
            <person name="White T.C."/>
        </authorList>
    </citation>
    <scope>NUCLEOTIDE SEQUENCE [LARGE SCALE GENOMIC DNA]</scope>
    <source>
        <strain evidence="2">ATCC MYA-4606 / CBS 127.97</strain>
    </source>
</reference>
<protein>
    <submittedName>
        <fullName evidence="1">Uncharacterized protein</fullName>
    </submittedName>
</protein>
<organism evidence="1 2">
    <name type="scientific">Trichophyton equinum (strain ATCC MYA-4606 / CBS 127.97)</name>
    <name type="common">Horse ringworm fungus</name>
    <dbReference type="NCBI Taxonomy" id="559882"/>
    <lineage>
        <taxon>Eukaryota</taxon>
        <taxon>Fungi</taxon>
        <taxon>Dikarya</taxon>
        <taxon>Ascomycota</taxon>
        <taxon>Pezizomycotina</taxon>
        <taxon>Eurotiomycetes</taxon>
        <taxon>Eurotiomycetidae</taxon>
        <taxon>Onygenales</taxon>
        <taxon>Arthrodermataceae</taxon>
        <taxon>Trichophyton</taxon>
    </lineage>
</organism>
<keyword evidence="2" id="KW-1185">Reference proteome</keyword>
<dbReference type="EMBL" id="DS995778">
    <property type="protein sequence ID" value="EGE08384.1"/>
    <property type="molecule type" value="Genomic_DNA"/>
</dbReference>
<sequence>MSDYPTSSTPVKTVGLREICEVNGRYFSRKTCTQQWFEYQPEDTSPPASQAQSQALELSLVHQKQGPGEPLHWALLVARENQPGMVYQVKGDAEYMTYQAPNRSVDITSSASFLTMYQLAVVTEQQAAVVKEVADNETPPRAPNRQSVKENCQGWTVRVITKLVEKGIVSNAKLQMAKSMMQPV</sequence>
<dbReference type="VEuPathDB" id="FungiDB:TEQG_07494"/>
<gene>
    <name evidence="1" type="ORF">TEQG_07494</name>
</gene>